<keyword evidence="3" id="KW-0325">Glycoprotein</keyword>
<dbReference type="Gene3D" id="2.60.40.10">
    <property type="entry name" value="Immunoglobulins"/>
    <property type="match status" value="3"/>
</dbReference>
<keyword evidence="2" id="KW-1015">Disulfide bond</keyword>
<evidence type="ECO:0000256" key="4">
    <source>
        <dbReference type="ARBA" id="ARBA00023319"/>
    </source>
</evidence>
<protein>
    <submittedName>
        <fullName evidence="7">SHPS1 phosphatase</fullName>
    </submittedName>
</protein>
<evidence type="ECO:0000256" key="2">
    <source>
        <dbReference type="ARBA" id="ARBA00023157"/>
    </source>
</evidence>
<reference evidence="7" key="1">
    <citation type="submission" date="2019-09" db="EMBL/GenBank/DDBJ databases">
        <title>Bird 10,000 Genomes (B10K) Project - Family phase.</title>
        <authorList>
            <person name="Zhang G."/>
        </authorList>
    </citation>
    <scope>NUCLEOTIDE SEQUENCE</scope>
    <source>
        <strain evidence="7">B10K-DU-001-08</strain>
        <tissue evidence="7">Muscle</tissue>
    </source>
</reference>
<dbReference type="InterPro" id="IPR051755">
    <property type="entry name" value="Ig-like_CS_Receptor"/>
</dbReference>
<dbReference type="FunFam" id="2.60.40.10:FF:000295">
    <property type="entry name" value="Tyrosine-protein phosphatase non-receptor type substrate 1"/>
    <property type="match status" value="1"/>
</dbReference>
<feature type="region of interest" description="Disordered" evidence="5">
    <location>
        <begin position="51"/>
        <end position="70"/>
    </location>
</feature>
<dbReference type="SMART" id="SM00409">
    <property type="entry name" value="IG"/>
    <property type="match status" value="3"/>
</dbReference>
<comment type="caution">
    <text evidence="7">The sequence shown here is derived from an EMBL/GenBank/DDBJ whole genome shotgun (WGS) entry which is preliminary data.</text>
</comment>
<dbReference type="InterPro" id="IPR036179">
    <property type="entry name" value="Ig-like_dom_sf"/>
</dbReference>
<feature type="non-terminal residue" evidence="7">
    <location>
        <position position="324"/>
    </location>
</feature>
<dbReference type="Pfam" id="PF07686">
    <property type="entry name" value="V-set"/>
    <property type="match status" value="1"/>
</dbReference>
<evidence type="ECO:0000256" key="1">
    <source>
        <dbReference type="ARBA" id="ARBA00022729"/>
    </source>
</evidence>
<evidence type="ECO:0000256" key="5">
    <source>
        <dbReference type="SAM" id="MobiDB-lite"/>
    </source>
</evidence>
<dbReference type="PANTHER" id="PTHR19971">
    <property type="entry name" value="SIGNAL-REGULATORY PROTEIN BETA"/>
    <property type="match status" value="1"/>
</dbReference>
<feature type="domain" description="Ig-like" evidence="6">
    <location>
        <begin position="226"/>
        <end position="317"/>
    </location>
</feature>
<dbReference type="AlphaFoldDB" id="A0A851P1T9"/>
<dbReference type="InterPro" id="IPR013783">
    <property type="entry name" value="Ig-like_fold"/>
</dbReference>
<keyword evidence="1" id="KW-0732">Signal</keyword>
<dbReference type="SMART" id="SM00407">
    <property type="entry name" value="IGc1"/>
    <property type="match status" value="2"/>
</dbReference>
<dbReference type="InterPro" id="IPR003597">
    <property type="entry name" value="Ig_C1-set"/>
</dbReference>
<dbReference type="InterPro" id="IPR013106">
    <property type="entry name" value="Ig_V-set"/>
</dbReference>
<accession>A0A851P1T9</accession>
<feature type="domain" description="Ig-like" evidence="6">
    <location>
        <begin position="121"/>
        <end position="213"/>
    </location>
</feature>
<dbReference type="SMART" id="SM00406">
    <property type="entry name" value="IGv"/>
    <property type="match status" value="1"/>
</dbReference>
<dbReference type="InterPro" id="IPR003599">
    <property type="entry name" value="Ig_sub"/>
</dbReference>
<dbReference type="Pfam" id="PF07654">
    <property type="entry name" value="C1-set"/>
    <property type="match status" value="2"/>
</dbReference>
<feature type="non-terminal residue" evidence="7">
    <location>
        <position position="1"/>
    </location>
</feature>
<dbReference type="OrthoDB" id="6370831at2759"/>
<dbReference type="PROSITE" id="PS50835">
    <property type="entry name" value="IG_LIKE"/>
    <property type="match status" value="3"/>
</dbReference>
<proteinExistence type="predicted"/>
<dbReference type="InterPro" id="IPR007110">
    <property type="entry name" value="Ig-like_dom"/>
</dbReference>
<keyword evidence="4" id="KW-0393">Immunoglobulin domain</keyword>
<dbReference type="Proteomes" id="UP000613066">
    <property type="component" value="Unassembled WGS sequence"/>
</dbReference>
<evidence type="ECO:0000313" key="8">
    <source>
        <dbReference type="Proteomes" id="UP000613066"/>
    </source>
</evidence>
<dbReference type="SUPFAM" id="SSF48726">
    <property type="entry name" value="Immunoglobulin"/>
    <property type="match status" value="3"/>
</dbReference>
<evidence type="ECO:0000256" key="3">
    <source>
        <dbReference type="ARBA" id="ARBA00023180"/>
    </source>
</evidence>
<feature type="domain" description="Ig-like" evidence="6">
    <location>
        <begin position="2"/>
        <end position="94"/>
    </location>
</feature>
<evidence type="ECO:0000259" key="6">
    <source>
        <dbReference type="PROSITE" id="PS50835"/>
    </source>
</evidence>
<name>A0A851P1T9_9GALL</name>
<keyword evidence="8" id="KW-1185">Reference proteome</keyword>
<evidence type="ECO:0000313" key="7">
    <source>
        <dbReference type="EMBL" id="NXC46177.1"/>
    </source>
</evidence>
<sequence length="324" mass="35368">SPGAGAQGQNFELQQPQNRVSAMAGETLTLTCIASGSGPLGPVRWLKSEGSTNQTVYDQRAPPPRVKRTQNESNTDFTIRISDIHPEDAGTYYCVKFRKTPIGDELYRRGNGTEVSVLARPSEPAVSGPSRRAVPGQSVPFTCTAGGFYPKDIQVRWLRNEVPIQTPQPRITPEPSKPSFHMSSTVEVTLREDDVRSELTCEVQHPTLPSPLRGTYGLGQVLRVPPRVSVVAAPPGAVEMNRTVNFTCRVLGFYPGAVNVTWLENGTELSTGSTPQPTETPQGLFELRSSVTVQAVEEKNGSRLSCWVLHEEQEPISSTATLWV</sequence>
<dbReference type="EMBL" id="WBMW01003851">
    <property type="protein sequence ID" value="NXC46177.1"/>
    <property type="molecule type" value="Genomic_DNA"/>
</dbReference>
<organism evidence="7 8">
    <name type="scientific">Penelope pileata</name>
    <dbReference type="NCBI Taxonomy" id="1118817"/>
    <lineage>
        <taxon>Eukaryota</taxon>
        <taxon>Metazoa</taxon>
        <taxon>Chordata</taxon>
        <taxon>Craniata</taxon>
        <taxon>Vertebrata</taxon>
        <taxon>Euteleostomi</taxon>
        <taxon>Archelosauria</taxon>
        <taxon>Archosauria</taxon>
        <taxon>Dinosauria</taxon>
        <taxon>Saurischia</taxon>
        <taxon>Theropoda</taxon>
        <taxon>Coelurosauria</taxon>
        <taxon>Aves</taxon>
        <taxon>Neognathae</taxon>
        <taxon>Galloanserae</taxon>
        <taxon>Galliformes</taxon>
        <taxon>Cracidae</taxon>
        <taxon>Penelope</taxon>
    </lineage>
</organism>
<gene>
    <name evidence="7" type="primary">Sirpa</name>
    <name evidence="7" type="ORF">PENPIL_R13947</name>
</gene>